<sequence length="143" mass="13964">MRDLVVGVGASRGAPLAEVEGLVRRCLREAGLPAERVAALATLDARAGEPGVVGAAERLGVPLLAYPAGELAAVEVPGGSAAVLAAVGTPSVAEAAALAGGGELLLPKRVSRPAGRRASATCAIARRSGSVLPGTAGIGPYEP</sequence>
<protein>
    <recommendedName>
        <fullName evidence="1">CobE/GbiG C-terminal domain-containing protein</fullName>
    </recommendedName>
</protein>
<reference evidence="3" key="1">
    <citation type="journal article" date="2019" name="Int. J. Syst. Evol. Microbiol.">
        <title>The Global Catalogue of Microorganisms (GCM) 10K type strain sequencing project: providing services to taxonomists for standard genome sequencing and annotation.</title>
        <authorList>
            <consortium name="The Broad Institute Genomics Platform"/>
            <consortium name="The Broad Institute Genome Sequencing Center for Infectious Disease"/>
            <person name="Wu L."/>
            <person name="Ma J."/>
        </authorList>
    </citation>
    <scope>NUCLEOTIDE SEQUENCE [LARGE SCALE GENOMIC DNA]</scope>
    <source>
        <strain evidence="3">JCM 18324</strain>
    </source>
</reference>
<dbReference type="InterPro" id="IPR051810">
    <property type="entry name" value="Precorrin_MeTrfase"/>
</dbReference>
<name>A0ABP9B854_9ACTN</name>
<feature type="domain" description="CobE/GbiG C-terminal" evidence="1">
    <location>
        <begin position="4"/>
        <end position="125"/>
    </location>
</feature>
<dbReference type="PANTHER" id="PTHR47036">
    <property type="entry name" value="COBALT-FACTOR III C(17)-METHYLTRANSFERASE-RELATED"/>
    <property type="match status" value="1"/>
</dbReference>
<dbReference type="PANTHER" id="PTHR47036:SF1">
    <property type="entry name" value="COBALT-FACTOR III C(17)-METHYLTRANSFERASE-RELATED"/>
    <property type="match status" value="1"/>
</dbReference>
<dbReference type="SUPFAM" id="SSF159664">
    <property type="entry name" value="CobE/GbiG C-terminal domain-like"/>
    <property type="match status" value="1"/>
</dbReference>
<dbReference type="Proteomes" id="UP001501147">
    <property type="component" value="Unassembled WGS sequence"/>
</dbReference>
<dbReference type="Pfam" id="PF01890">
    <property type="entry name" value="CbiG_C"/>
    <property type="match status" value="1"/>
</dbReference>
<dbReference type="InterPro" id="IPR036518">
    <property type="entry name" value="CobE/GbiG_C_sf"/>
</dbReference>
<proteinExistence type="predicted"/>
<dbReference type="Gene3D" id="3.30.420.180">
    <property type="entry name" value="CobE/GbiG C-terminal domain"/>
    <property type="match status" value="1"/>
</dbReference>
<gene>
    <name evidence="2" type="ORF">GCM10023329_49920</name>
</gene>
<keyword evidence="3" id="KW-1185">Reference proteome</keyword>
<comment type="caution">
    <text evidence="2">The sequence shown here is derived from an EMBL/GenBank/DDBJ whole genome shotgun (WGS) entry which is preliminary data.</text>
</comment>
<accession>A0ABP9B854</accession>
<evidence type="ECO:0000313" key="3">
    <source>
        <dbReference type="Proteomes" id="UP001501147"/>
    </source>
</evidence>
<evidence type="ECO:0000313" key="2">
    <source>
        <dbReference type="EMBL" id="GAA4792042.1"/>
    </source>
</evidence>
<dbReference type="InterPro" id="IPR002750">
    <property type="entry name" value="CobE/GbiG_C"/>
</dbReference>
<organism evidence="2 3">
    <name type="scientific">Streptomyces sanyensis</name>
    <dbReference type="NCBI Taxonomy" id="568869"/>
    <lineage>
        <taxon>Bacteria</taxon>
        <taxon>Bacillati</taxon>
        <taxon>Actinomycetota</taxon>
        <taxon>Actinomycetes</taxon>
        <taxon>Kitasatosporales</taxon>
        <taxon>Streptomycetaceae</taxon>
        <taxon>Streptomyces</taxon>
    </lineage>
</organism>
<evidence type="ECO:0000259" key="1">
    <source>
        <dbReference type="Pfam" id="PF01890"/>
    </source>
</evidence>
<dbReference type="EMBL" id="BAABJV010000018">
    <property type="protein sequence ID" value="GAA4792042.1"/>
    <property type="molecule type" value="Genomic_DNA"/>
</dbReference>